<dbReference type="eggNOG" id="ENOG502Z9TX">
    <property type="taxonomic scope" value="Bacteria"/>
</dbReference>
<dbReference type="RefSeq" id="WP_010074652.1">
    <property type="nucleotide sequence ID" value="NC_014393.1"/>
</dbReference>
<organism evidence="2 3">
    <name type="scientific">Clostridium cellulovorans (strain ATCC 35296 / DSM 3052 / OCM 3 / 743B)</name>
    <dbReference type="NCBI Taxonomy" id="573061"/>
    <lineage>
        <taxon>Bacteria</taxon>
        <taxon>Bacillati</taxon>
        <taxon>Bacillota</taxon>
        <taxon>Clostridia</taxon>
        <taxon>Eubacteriales</taxon>
        <taxon>Clostridiaceae</taxon>
        <taxon>Clostridium</taxon>
    </lineage>
</organism>
<name>D9SQ04_CLOC7</name>
<gene>
    <name evidence="2" type="ordered locus">Clocel_2427</name>
</gene>
<dbReference type="Proteomes" id="UP000002730">
    <property type="component" value="Chromosome"/>
</dbReference>
<dbReference type="STRING" id="573061.Clocel_2427"/>
<reference evidence="2 3" key="1">
    <citation type="submission" date="2010-08" db="EMBL/GenBank/DDBJ databases">
        <title>Complete sequence of Clostridium cellulovorans 743B.</title>
        <authorList>
            <consortium name="US DOE Joint Genome Institute"/>
            <person name="Lucas S."/>
            <person name="Copeland A."/>
            <person name="Lapidus A."/>
            <person name="Cheng J.-F."/>
            <person name="Bruce D."/>
            <person name="Goodwin L."/>
            <person name="Pitluck S."/>
            <person name="Chertkov O."/>
            <person name="Detter J.C."/>
            <person name="Han C."/>
            <person name="Tapia R."/>
            <person name="Land M."/>
            <person name="Hauser L."/>
            <person name="Chang Y.-J."/>
            <person name="Jeffries C."/>
            <person name="Kyrpides N."/>
            <person name="Ivanova N."/>
            <person name="Mikhailova N."/>
            <person name="Hemme C.L."/>
            <person name="Woyke T."/>
        </authorList>
    </citation>
    <scope>NUCLEOTIDE SEQUENCE [LARGE SCALE GENOMIC DNA]</scope>
    <source>
        <strain evidence="3">ATCC 35296 / DSM 3052 / OCM 3 / 743B</strain>
    </source>
</reference>
<evidence type="ECO:0000313" key="2">
    <source>
        <dbReference type="EMBL" id="ADL52140.1"/>
    </source>
</evidence>
<keyword evidence="3" id="KW-1185">Reference proteome</keyword>
<proteinExistence type="predicted"/>
<dbReference type="AlphaFoldDB" id="D9SQ04"/>
<dbReference type="HOGENOM" id="CLU_049006_1_0_9"/>
<sequence>MDLRIYDRYYQFIGVVDVFTSLRWTRKHYTAGEFELKVTATENNINLLKKDNMIYKSHTEAAIIETVELAKEGTKEEITVKGYMITGVLKIRCIDGTKNYLGTTWTAEKIMFDLVNSECINPVKPQRVITNLELGVLNNYTGNVNMQVSYDNLLDTIESIGTANQIGFRIQWTTVSNVMIFNCYKGTNRTINQKILPPVIFDIDYDNVISQDYYDSDSNLKNCAIVAGEGEGAVRAKVYVNDYLDGRNRVELFCDAKDLQRTNNNVTMTDVQYQTILTSRGNEKLGECQVIQTFEGQINTNAGLEYRVDYDLGDWVTRQDKKWGITLDTQITEITEVYQNNSMVLDITFGNNIPTEIQKIKREIRRN</sequence>
<protein>
    <recommendedName>
        <fullName evidence="1">Gp28/Gp37-like domain-containing protein</fullName>
    </recommendedName>
</protein>
<dbReference type="KEGG" id="ccb:Clocel_2427"/>
<dbReference type="OrthoDB" id="9255846at2"/>
<accession>D9SQ04</accession>
<dbReference type="EMBL" id="CP002160">
    <property type="protein sequence ID" value="ADL52140.1"/>
    <property type="molecule type" value="Genomic_DNA"/>
</dbReference>
<feature type="domain" description="Gp28/Gp37-like" evidence="1">
    <location>
        <begin position="3"/>
        <end position="351"/>
    </location>
</feature>
<evidence type="ECO:0000313" key="3">
    <source>
        <dbReference type="Proteomes" id="UP000002730"/>
    </source>
</evidence>
<dbReference type="InterPro" id="IPR029432">
    <property type="entry name" value="Gp28/Gp37-like_dom"/>
</dbReference>
<evidence type="ECO:0000259" key="1">
    <source>
        <dbReference type="Pfam" id="PF14594"/>
    </source>
</evidence>
<dbReference type="Pfam" id="PF14594">
    <property type="entry name" value="Sipho_Gp37"/>
    <property type="match status" value="1"/>
</dbReference>